<evidence type="ECO:0000256" key="1">
    <source>
        <dbReference type="ARBA" id="ARBA00022801"/>
    </source>
</evidence>
<dbReference type="Pfam" id="PF04203">
    <property type="entry name" value="Sortase"/>
    <property type="match status" value="1"/>
</dbReference>
<feature type="compositionally biased region" description="Low complexity" evidence="2">
    <location>
        <begin position="45"/>
        <end position="60"/>
    </location>
</feature>
<dbReference type="GO" id="GO:0016787">
    <property type="term" value="F:hydrolase activity"/>
    <property type="evidence" value="ECO:0007669"/>
    <property type="project" value="UniProtKB-KW"/>
</dbReference>
<dbReference type="EMBL" id="JAKFHA010000020">
    <property type="protein sequence ID" value="MCF2531062.1"/>
    <property type="molecule type" value="Genomic_DNA"/>
</dbReference>
<keyword evidence="4" id="KW-1185">Reference proteome</keyword>
<proteinExistence type="predicted"/>
<dbReference type="Proteomes" id="UP001165378">
    <property type="component" value="Unassembled WGS sequence"/>
</dbReference>
<accession>A0AA41U4R3</accession>
<sequence>MAVVAAAAVALGVLMVDNDLQNDGGPPQPAAAQSAAPAPRPATPAAPAASAPQTAEATPSVMKASPPLRIRIPRIKVDAPVTGLGLDASGVLTVPPAANRNLAGWYKDGVAPGARGAAIMLGHVDTKAGPAVFWGLGSLGKGDRIAVDRADGKTAAFEVDAVESFAKSDFPDERVYGPTPDAQLRLITCGGAYDRKKRDYLENVVVFAHLVPGG</sequence>
<dbReference type="InterPro" id="IPR023365">
    <property type="entry name" value="Sortase_dom-sf"/>
</dbReference>
<evidence type="ECO:0000256" key="2">
    <source>
        <dbReference type="SAM" id="MobiDB-lite"/>
    </source>
</evidence>
<organism evidence="3 4">
    <name type="scientific">Yinghuangia soli</name>
    <dbReference type="NCBI Taxonomy" id="2908204"/>
    <lineage>
        <taxon>Bacteria</taxon>
        <taxon>Bacillati</taxon>
        <taxon>Actinomycetota</taxon>
        <taxon>Actinomycetes</taxon>
        <taxon>Kitasatosporales</taxon>
        <taxon>Streptomycetaceae</taxon>
        <taxon>Yinghuangia</taxon>
    </lineage>
</organism>
<name>A0AA41U4R3_9ACTN</name>
<evidence type="ECO:0000313" key="3">
    <source>
        <dbReference type="EMBL" id="MCF2531062.1"/>
    </source>
</evidence>
<comment type="caution">
    <text evidence="3">The sequence shown here is derived from an EMBL/GenBank/DDBJ whole genome shotgun (WGS) entry which is preliminary data.</text>
</comment>
<dbReference type="SUPFAM" id="SSF63817">
    <property type="entry name" value="Sortase"/>
    <property type="match status" value="1"/>
</dbReference>
<feature type="region of interest" description="Disordered" evidence="2">
    <location>
        <begin position="20"/>
        <end position="62"/>
    </location>
</feature>
<reference evidence="3" key="1">
    <citation type="submission" date="2022-01" db="EMBL/GenBank/DDBJ databases">
        <title>Genome-Based Taxonomic Classification of the Phylum Actinobacteria.</title>
        <authorList>
            <person name="Gao Y."/>
        </authorList>
    </citation>
    <scope>NUCLEOTIDE SEQUENCE</scope>
    <source>
        <strain evidence="3">KLBMP 8922</strain>
    </source>
</reference>
<dbReference type="InterPro" id="IPR042001">
    <property type="entry name" value="Sortase_F"/>
</dbReference>
<dbReference type="Gene3D" id="2.40.260.10">
    <property type="entry name" value="Sortase"/>
    <property type="match status" value="1"/>
</dbReference>
<keyword evidence="1" id="KW-0378">Hydrolase</keyword>
<dbReference type="CDD" id="cd05829">
    <property type="entry name" value="Sortase_F"/>
    <property type="match status" value="1"/>
</dbReference>
<gene>
    <name evidence="3" type="ORF">LZ495_28135</name>
</gene>
<dbReference type="NCBIfam" id="NF033748">
    <property type="entry name" value="class_F_sortase"/>
    <property type="match status" value="1"/>
</dbReference>
<dbReference type="AlphaFoldDB" id="A0AA41U4R3"/>
<evidence type="ECO:0000313" key="4">
    <source>
        <dbReference type="Proteomes" id="UP001165378"/>
    </source>
</evidence>
<dbReference type="InterPro" id="IPR005754">
    <property type="entry name" value="Sortase"/>
</dbReference>
<protein>
    <submittedName>
        <fullName evidence="3">Class F sortase</fullName>
    </submittedName>
</protein>